<dbReference type="Pfam" id="PF00027">
    <property type="entry name" value="cNMP_binding"/>
    <property type="match status" value="1"/>
</dbReference>
<dbReference type="Proteomes" id="UP000199382">
    <property type="component" value="Unassembled WGS sequence"/>
</dbReference>
<dbReference type="STRING" id="571298.SAMN04488026_101750"/>
<organism evidence="2 3">
    <name type="scientific">Aliiruegeria lutimaris</name>
    <dbReference type="NCBI Taxonomy" id="571298"/>
    <lineage>
        <taxon>Bacteria</taxon>
        <taxon>Pseudomonadati</taxon>
        <taxon>Pseudomonadota</taxon>
        <taxon>Alphaproteobacteria</taxon>
        <taxon>Rhodobacterales</taxon>
        <taxon>Roseobacteraceae</taxon>
        <taxon>Aliiruegeria</taxon>
    </lineage>
</organism>
<keyword evidence="3" id="KW-1185">Reference proteome</keyword>
<dbReference type="InterPro" id="IPR000595">
    <property type="entry name" value="cNMP-bd_dom"/>
</dbReference>
<evidence type="ECO:0000313" key="2">
    <source>
        <dbReference type="EMBL" id="SDJ42880.1"/>
    </source>
</evidence>
<dbReference type="SMART" id="SM00100">
    <property type="entry name" value="cNMP"/>
    <property type="match status" value="1"/>
</dbReference>
<evidence type="ECO:0000313" key="3">
    <source>
        <dbReference type="Proteomes" id="UP000199382"/>
    </source>
</evidence>
<protein>
    <submittedName>
        <fullName evidence="2">Cyclic nucleotide-binding domain-containing protein</fullName>
    </submittedName>
</protein>
<dbReference type="InterPro" id="IPR014710">
    <property type="entry name" value="RmlC-like_jellyroll"/>
</dbReference>
<gene>
    <name evidence="2" type="ORF">SAMN04488026_101750</name>
</gene>
<feature type="domain" description="Cyclic nucleotide-binding" evidence="1">
    <location>
        <begin position="15"/>
        <end position="115"/>
    </location>
</feature>
<dbReference type="RefSeq" id="WP_093154874.1">
    <property type="nucleotide sequence ID" value="NZ_FNEK01000017.1"/>
</dbReference>
<accession>A0A1G8TQC0</accession>
<evidence type="ECO:0000259" key="1">
    <source>
        <dbReference type="PROSITE" id="PS50042"/>
    </source>
</evidence>
<reference evidence="2 3" key="1">
    <citation type="submission" date="2016-10" db="EMBL/GenBank/DDBJ databases">
        <authorList>
            <person name="de Groot N.N."/>
        </authorList>
    </citation>
    <scope>NUCLEOTIDE SEQUENCE [LARGE SCALE GENOMIC DNA]</scope>
    <source>
        <strain evidence="2 3">DSM 25294</strain>
    </source>
</reference>
<dbReference type="OrthoDB" id="190787at2"/>
<dbReference type="AlphaFoldDB" id="A0A1G8TQC0"/>
<dbReference type="InterPro" id="IPR018490">
    <property type="entry name" value="cNMP-bd_dom_sf"/>
</dbReference>
<sequence>MKTQSIAEILSEHSILGRFDADSIELLAGCARNLHFGAGEMIQREGDPAALVHVLRTGDVAIEISAAHIAPTVVETVHGGDILGWGWLIPPYRTMFDARAMTEVSCVALDAACLRGKCDEDPQLGYQLFKYWLPHLAARFRAQRLQVADLYGRDDD</sequence>
<proteinExistence type="predicted"/>
<dbReference type="SUPFAM" id="SSF51206">
    <property type="entry name" value="cAMP-binding domain-like"/>
    <property type="match status" value="1"/>
</dbReference>
<dbReference type="EMBL" id="FNEK01000017">
    <property type="protein sequence ID" value="SDJ42880.1"/>
    <property type="molecule type" value="Genomic_DNA"/>
</dbReference>
<dbReference type="Gene3D" id="2.60.120.10">
    <property type="entry name" value="Jelly Rolls"/>
    <property type="match status" value="1"/>
</dbReference>
<dbReference type="CDD" id="cd00038">
    <property type="entry name" value="CAP_ED"/>
    <property type="match status" value="1"/>
</dbReference>
<dbReference type="PROSITE" id="PS50042">
    <property type="entry name" value="CNMP_BINDING_3"/>
    <property type="match status" value="1"/>
</dbReference>
<name>A0A1G8TQC0_9RHOB</name>